<name>A0A9X3F903_9BACT</name>
<gene>
    <name evidence="2" type="ORF">OV079_52360</name>
</gene>
<dbReference type="Proteomes" id="UP001150924">
    <property type="component" value="Unassembled WGS sequence"/>
</dbReference>
<dbReference type="RefSeq" id="WP_267778180.1">
    <property type="nucleotide sequence ID" value="NZ_JAPNKE010000002.1"/>
</dbReference>
<accession>A0A9X3F903</accession>
<dbReference type="EMBL" id="JAPNKE010000002">
    <property type="protein sequence ID" value="MCY1013983.1"/>
    <property type="molecule type" value="Genomic_DNA"/>
</dbReference>
<comment type="caution">
    <text evidence="2">The sequence shown here is derived from an EMBL/GenBank/DDBJ whole genome shotgun (WGS) entry which is preliminary data.</text>
</comment>
<keyword evidence="3" id="KW-1185">Reference proteome</keyword>
<evidence type="ECO:0000256" key="1">
    <source>
        <dbReference type="SAM" id="MobiDB-lite"/>
    </source>
</evidence>
<reference evidence="2" key="1">
    <citation type="submission" date="2022-11" db="EMBL/GenBank/DDBJ databases">
        <title>Minimal conservation of predation-associated metabolite biosynthetic gene clusters underscores biosynthetic potential of Myxococcota including descriptions for ten novel species: Archangium lansinium sp. nov., Myxococcus landrumus sp. nov., Nannocystis bai.</title>
        <authorList>
            <person name="Ahearne A."/>
            <person name="Stevens C."/>
            <person name="Phillips K."/>
        </authorList>
    </citation>
    <scope>NUCLEOTIDE SEQUENCE</scope>
    <source>
        <strain evidence="2">Na p29</strain>
    </source>
</reference>
<feature type="compositionally biased region" description="Basic and acidic residues" evidence="1">
    <location>
        <begin position="109"/>
        <end position="119"/>
    </location>
</feature>
<protein>
    <submittedName>
        <fullName evidence="2">Uncharacterized protein</fullName>
    </submittedName>
</protein>
<evidence type="ECO:0000313" key="3">
    <source>
        <dbReference type="Proteomes" id="UP001150924"/>
    </source>
</evidence>
<proteinExistence type="predicted"/>
<feature type="region of interest" description="Disordered" evidence="1">
    <location>
        <begin position="107"/>
        <end position="151"/>
    </location>
</feature>
<sequence length="151" mass="15373">MPPVVSGPVVSLVVEPPGSVVSPVVSPVVVVSGAPVSVSPVVPSLVAAEVVADCVEVPGAPVGSRPVVGASVPADETTEVWPGESPVPSVPGALEVLPSVSLVCGDAGEQAHKPMPERAKRNRSRIVRRSQEARGHARRRPLSRAAGSPRK</sequence>
<evidence type="ECO:0000313" key="2">
    <source>
        <dbReference type="EMBL" id="MCY1013983.1"/>
    </source>
</evidence>
<dbReference type="AlphaFoldDB" id="A0A9X3F903"/>
<organism evidence="2 3">
    <name type="scientific">Nannocystis pusilla</name>
    <dbReference type="NCBI Taxonomy" id="889268"/>
    <lineage>
        <taxon>Bacteria</taxon>
        <taxon>Pseudomonadati</taxon>
        <taxon>Myxococcota</taxon>
        <taxon>Polyangia</taxon>
        <taxon>Nannocystales</taxon>
        <taxon>Nannocystaceae</taxon>
        <taxon>Nannocystis</taxon>
    </lineage>
</organism>